<keyword evidence="5" id="KW-1185">Reference proteome</keyword>
<dbReference type="Proteomes" id="UP000595703">
    <property type="component" value="Chromosome"/>
</dbReference>
<name>A0A7U3VMZ8_9ACTN</name>
<protein>
    <submittedName>
        <fullName evidence="4">Putative secreted protein</fullName>
    </submittedName>
</protein>
<dbReference type="InterPro" id="IPR050695">
    <property type="entry name" value="N-acetylmuramoyl_amidase_3"/>
</dbReference>
<evidence type="ECO:0000259" key="3">
    <source>
        <dbReference type="SMART" id="SM00646"/>
    </source>
</evidence>
<feature type="compositionally biased region" description="Low complexity" evidence="2">
    <location>
        <begin position="55"/>
        <end position="64"/>
    </location>
</feature>
<dbReference type="GO" id="GO:0030288">
    <property type="term" value="C:outer membrane-bounded periplasmic space"/>
    <property type="evidence" value="ECO:0007669"/>
    <property type="project" value="TreeGrafter"/>
</dbReference>
<organism evidence="4 5">
    <name type="scientific">Actinacidiphila reveromycinica</name>
    <dbReference type="NCBI Taxonomy" id="659352"/>
    <lineage>
        <taxon>Bacteria</taxon>
        <taxon>Bacillati</taxon>
        <taxon>Actinomycetota</taxon>
        <taxon>Actinomycetes</taxon>
        <taxon>Kitasatosporales</taxon>
        <taxon>Streptomycetaceae</taxon>
        <taxon>Actinacidiphila</taxon>
    </lineage>
</organism>
<dbReference type="EMBL" id="AP018365">
    <property type="protein sequence ID" value="BBA97145.1"/>
    <property type="molecule type" value="Genomic_DNA"/>
</dbReference>
<dbReference type="GO" id="GO:0009253">
    <property type="term" value="P:peptidoglycan catabolic process"/>
    <property type="evidence" value="ECO:0007669"/>
    <property type="project" value="InterPro"/>
</dbReference>
<accession>A0A7U3VMZ8</accession>
<feature type="region of interest" description="Disordered" evidence="2">
    <location>
        <begin position="44"/>
        <end position="83"/>
    </location>
</feature>
<dbReference type="PANTHER" id="PTHR30404">
    <property type="entry name" value="N-ACETYLMURAMOYL-L-ALANINE AMIDASE"/>
    <property type="match status" value="1"/>
</dbReference>
<dbReference type="KEGG" id="arev:RVR_2757"/>
<dbReference type="InterPro" id="IPR002508">
    <property type="entry name" value="MurNAc-LAA_cat"/>
</dbReference>
<gene>
    <name evidence="4" type="ORF">RVR_2757</name>
</gene>
<dbReference type="Gene3D" id="3.40.630.40">
    <property type="entry name" value="Zn-dependent exopeptidases"/>
    <property type="match status" value="1"/>
</dbReference>
<keyword evidence="1" id="KW-0378">Hydrolase</keyword>
<dbReference type="CDD" id="cd02696">
    <property type="entry name" value="MurNAc-LAA"/>
    <property type="match status" value="1"/>
</dbReference>
<dbReference type="SMART" id="SM00646">
    <property type="entry name" value="Ami_3"/>
    <property type="match status" value="1"/>
</dbReference>
<sequence>MTARAYRVAGVFSNGSHGGGRGGGLAVAVVVTAVVFASGCGTAADSGTGSGGTHSTGSASGADGKNAGGGSATPGTTPAATPSAETLPLAGKVVVLDPGHNPTNYQHTAEIDRLVDIGTNRKECDTTGTETNSGYPEASYTLDVSRRVRTILAARGAKVVLTQNGDRPYGPCVDERARIGNDAHADAALSIHADGAPAGARGFHVIAPKSLHAGAADTRKIAAPSLRLATTLRAHFKAATGEPFANYLGGGKGLMVRDDLGGLNLSTVPKVFIECGNMRDAQDARSLTSTAWRQRAAQGIADGLTAFLQGSPAGPADGKR</sequence>
<dbReference type="Pfam" id="PF01520">
    <property type="entry name" value="Amidase_3"/>
    <property type="match status" value="1"/>
</dbReference>
<evidence type="ECO:0000256" key="2">
    <source>
        <dbReference type="SAM" id="MobiDB-lite"/>
    </source>
</evidence>
<reference evidence="4 5" key="4">
    <citation type="journal article" date="2020" name="Sci. Rep.">
        <title>beta-carboline chemical signals induce reveromycin production through a LuxR family regulator in Streptomyces sp. SN-593.</title>
        <authorList>
            <person name="Panthee S."/>
            <person name="Kito N."/>
            <person name="Hayashi T."/>
            <person name="Shimizu T."/>
            <person name="Ishikawa J."/>
            <person name="Hamamoto H."/>
            <person name="Osada H."/>
            <person name="Takahashi S."/>
        </authorList>
    </citation>
    <scope>NUCLEOTIDE SEQUENCE [LARGE SCALE GENOMIC DNA]</scope>
    <source>
        <strain evidence="4 5">SN-593</strain>
    </source>
</reference>
<dbReference type="AlphaFoldDB" id="A0A7U3VMZ8"/>
<evidence type="ECO:0000256" key="1">
    <source>
        <dbReference type="ARBA" id="ARBA00022801"/>
    </source>
</evidence>
<reference evidence="4 5" key="3">
    <citation type="journal article" date="2011" name="Nat. Chem. Biol.">
        <title>Reveromycin A biosynthesis uses RevG and RevJ for stereospecific spiroacetal formation.</title>
        <authorList>
            <person name="Takahashi S."/>
            <person name="Toyoda A."/>
            <person name="Sekiyama Y."/>
            <person name="Takagi H."/>
            <person name="Nogawa T."/>
            <person name="Uramoto M."/>
            <person name="Suzuki R."/>
            <person name="Koshino H."/>
            <person name="Kumano T."/>
            <person name="Panthee S."/>
            <person name="Dairi T."/>
            <person name="Ishikawa J."/>
            <person name="Ikeda H."/>
            <person name="Sakaki Y."/>
            <person name="Osada H."/>
        </authorList>
    </citation>
    <scope>NUCLEOTIDE SEQUENCE [LARGE SCALE GENOMIC DNA]</scope>
    <source>
        <strain evidence="4 5">SN-593</strain>
    </source>
</reference>
<dbReference type="SUPFAM" id="SSF53187">
    <property type="entry name" value="Zn-dependent exopeptidases"/>
    <property type="match status" value="1"/>
</dbReference>
<evidence type="ECO:0000313" key="4">
    <source>
        <dbReference type="EMBL" id="BBA97145.1"/>
    </source>
</evidence>
<dbReference type="PANTHER" id="PTHR30404:SF0">
    <property type="entry name" value="N-ACETYLMURAMOYL-L-ALANINE AMIDASE AMIC"/>
    <property type="match status" value="1"/>
</dbReference>
<dbReference type="GO" id="GO:0008745">
    <property type="term" value="F:N-acetylmuramoyl-L-alanine amidase activity"/>
    <property type="evidence" value="ECO:0007669"/>
    <property type="project" value="InterPro"/>
</dbReference>
<evidence type="ECO:0000313" key="5">
    <source>
        <dbReference type="Proteomes" id="UP000595703"/>
    </source>
</evidence>
<reference evidence="4 5" key="1">
    <citation type="journal article" date="2010" name="J. Bacteriol.">
        <title>Biochemical characterization of a novel indole prenyltransferase from Streptomyces sp. SN-593.</title>
        <authorList>
            <person name="Takahashi S."/>
            <person name="Takagi H."/>
            <person name="Toyoda A."/>
            <person name="Uramoto M."/>
            <person name="Nogawa T."/>
            <person name="Ueki M."/>
            <person name="Sakaki Y."/>
            <person name="Osada H."/>
        </authorList>
    </citation>
    <scope>NUCLEOTIDE SEQUENCE [LARGE SCALE GENOMIC DNA]</scope>
    <source>
        <strain evidence="4 5">SN-593</strain>
    </source>
</reference>
<feature type="domain" description="MurNAc-LAA" evidence="3">
    <location>
        <begin position="177"/>
        <end position="305"/>
    </location>
</feature>
<proteinExistence type="predicted"/>
<feature type="compositionally biased region" description="Low complexity" evidence="2">
    <location>
        <begin position="73"/>
        <end position="83"/>
    </location>
</feature>
<reference evidence="4 5" key="2">
    <citation type="journal article" date="2011" name="J. Antibiot.">
        <title>Furaquinocins I and J: novel polyketide isoprenoid hybrid compounds from Streptomyces reveromyceticus SN-593.</title>
        <authorList>
            <person name="Panthee S."/>
            <person name="Takahashi S."/>
            <person name="Takagi H."/>
            <person name="Nogawa T."/>
            <person name="Oowada E."/>
            <person name="Uramoto M."/>
            <person name="Osada H."/>
        </authorList>
    </citation>
    <scope>NUCLEOTIDE SEQUENCE [LARGE SCALE GENOMIC DNA]</scope>
    <source>
        <strain evidence="4 5">SN-593</strain>
    </source>
</reference>